<comment type="caution">
    <text evidence="1">The sequence shown here is derived from an EMBL/GenBank/DDBJ whole genome shotgun (WGS) entry which is preliminary data.</text>
</comment>
<dbReference type="InterPro" id="IPR036691">
    <property type="entry name" value="Endo/exonu/phosph_ase_sf"/>
</dbReference>
<protein>
    <recommendedName>
        <fullName evidence="3">Endonuclease/exonuclease/phosphatase domain-containing protein</fullName>
    </recommendedName>
</protein>
<dbReference type="Proteomes" id="UP000663879">
    <property type="component" value="Unassembled WGS sequence"/>
</dbReference>
<proteinExistence type="predicted"/>
<dbReference type="Gene3D" id="3.60.10.10">
    <property type="entry name" value="Endonuclease/exonuclease/phosphatase"/>
    <property type="match status" value="1"/>
</dbReference>
<name>A0A813ZWY5_9BILA</name>
<dbReference type="EMBL" id="CAJNOC010001996">
    <property type="protein sequence ID" value="CAF0905858.1"/>
    <property type="molecule type" value="Genomic_DNA"/>
</dbReference>
<keyword evidence="2" id="KW-1185">Reference proteome</keyword>
<dbReference type="AlphaFoldDB" id="A0A813ZWY5"/>
<feature type="non-terminal residue" evidence="1">
    <location>
        <position position="1"/>
    </location>
</feature>
<sequence>AQDKKDCGGCLATSTATEKLARGALDNCLRTSTVVDKMARSSNLKIRKLKIATFNVRTLADTIFESPGRPNVKNKIEQLIRGCKQKKIGIDIMCIQEHSLKTNQDEETGYINSGGWTLVHSNSNQQSHGVAILLSERASNIIN</sequence>
<reference evidence="1" key="1">
    <citation type="submission" date="2021-02" db="EMBL/GenBank/DDBJ databases">
        <authorList>
            <person name="Nowell W R."/>
        </authorList>
    </citation>
    <scope>NUCLEOTIDE SEQUENCE</scope>
    <source>
        <strain evidence="1">Ploen Becks lab</strain>
    </source>
</reference>
<evidence type="ECO:0008006" key="3">
    <source>
        <dbReference type="Google" id="ProtNLM"/>
    </source>
</evidence>
<evidence type="ECO:0000313" key="1">
    <source>
        <dbReference type="EMBL" id="CAF0905858.1"/>
    </source>
</evidence>
<organism evidence="1 2">
    <name type="scientific">Brachionus calyciflorus</name>
    <dbReference type="NCBI Taxonomy" id="104777"/>
    <lineage>
        <taxon>Eukaryota</taxon>
        <taxon>Metazoa</taxon>
        <taxon>Spiralia</taxon>
        <taxon>Gnathifera</taxon>
        <taxon>Rotifera</taxon>
        <taxon>Eurotatoria</taxon>
        <taxon>Monogononta</taxon>
        <taxon>Pseudotrocha</taxon>
        <taxon>Ploima</taxon>
        <taxon>Brachionidae</taxon>
        <taxon>Brachionus</taxon>
    </lineage>
</organism>
<gene>
    <name evidence="1" type="ORF">OXX778_LOCUS11641</name>
</gene>
<evidence type="ECO:0000313" key="2">
    <source>
        <dbReference type="Proteomes" id="UP000663879"/>
    </source>
</evidence>
<dbReference type="SUPFAM" id="SSF56219">
    <property type="entry name" value="DNase I-like"/>
    <property type="match status" value="1"/>
</dbReference>
<accession>A0A813ZWY5</accession>